<dbReference type="RefSeq" id="WP_379806617.1">
    <property type="nucleotide sequence ID" value="NZ_JBHUOL010000012.1"/>
</dbReference>
<name>A0ABW5Z8X9_9FLAO</name>
<dbReference type="PROSITE" id="PS51257">
    <property type="entry name" value="PROKAR_LIPOPROTEIN"/>
    <property type="match status" value="1"/>
</dbReference>
<sequence length="592" mass="65766">MKRNFLKITVALAIVFTTLSCDKDYNSVGSDIVGDDHFDLEKYEVENLIAYSKATGAVQSNNLPINSLGVYENPALGTTTASFVTQLQLARNYERPETIIGTNITMKSTDSVYLYIPYFSQNTRVIDENTKLNVFKLESIYGSSATAFDLKIYENGYYLGDFGPSDDFINGQKHYSDESAKFDNNIGSQLNTSSDPTQNTAFKFSDKEIALYKSKLKDDGTYVFVDKAGVELTNQFEPSLRVIKERMDPGMWIALDKNVIKSRILDGSLNGKLYNNNVFKEYFKGLYFKAQQTAGGSGAMAMLDFSKGYVVVQYHSDIATTDSENVVTIKNEKRTLKLNFKGNTVNLIDHLKSSTYQVAVDASNSVLGEEKLWIKGNDGSVAFIDLFGVDEKEINSDDILVDVVGGNGVPDELDELRLATKLNKWLVNDAFLTFYVDKTSMSNTSISEPRRILLFDATNNRPILDYVIDMSTAQDPKNNKVNFGGIVEVENVDNGRAVKYQIRIANHIRNLIKGTDLVASKNIRLGLCVTENINIAGNVSLKTPISISTDVVKYIPVGNVLNPLGTVLYGNNVAPANEDKKLKLQIFFTKPN</sequence>
<organism evidence="1 2">
    <name type="scientific">Flavobacterium ardleyense</name>
    <dbReference type="NCBI Taxonomy" id="2038737"/>
    <lineage>
        <taxon>Bacteria</taxon>
        <taxon>Pseudomonadati</taxon>
        <taxon>Bacteroidota</taxon>
        <taxon>Flavobacteriia</taxon>
        <taxon>Flavobacteriales</taxon>
        <taxon>Flavobacteriaceae</taxon>
        <taxon>Flavobacterium</taxon>
    </lineage>
</organism>
<evidence type="ECO:0000313" key="2">
    <source>
        <dbReference type="Proteomes" id="UP001597549"/>
    </source>
</evidence>
<gene>
    <name evidence="1" type="ORF">ACFSX9_08505</name>
</gene>
<dbReference type="Proteomes" id="UP001597549">
    <property type="component" value="Unassembled WGS sequence"/>
</dbReference>
<dbReference type="Pfam" id="PF14092">
    <property type="entry name" value="DUF4270"/>
    <property type="match status" value="1"/>
</dbReference>
<accession>A0ABW5Z8X9</accession>
<dbReference type="EMBL" id="JBHUOL010000012">
    <property type="protein sequence ID" value="MFD2908776.1"/>
    <property type="molecule type" value="Genomic_DNA"/>
</dbReference>
<comment type="caution">
    <text evidence="1">The sequence shown here is derived from an EMBL/GenBank/DDBJ whole genome shotgun (WGS) entry which is preliminary data.</text>
</comment>
<proteinExistence type="predicted"/>
<evidence type="ECO:0000313" key="1">
    <source>
        <dbReference type="EMBL" id="MFD2908776.1"/>
    </source>
</evidence>
<reference evidence="2" key="1">
    <citation type="journal article" date="2019" name="Int. J. Syst. Evol. Microbiol.">
        <title>The Global Catalogue of Microorganisms (GCM) 10K type strain sequencing project: providing services to taxonomists for standard genome sequencing and annotation.</title>
        <authorList>
            <consortium name="The Broad Institute Genomics Platform"/>
            <consortium name="The Broad Institute Genome Sequencing Center for Infectious Disease"/>
            <person name="Wu L."/>
            <person name="Ma J."/>
        </authorList>
    </citation>
    <scope>NUCLEOTIDE SEQUENCE [LARGE SCALE GENOMIC DNA]</scope>
    <source>
        <strain evidence="2">KCTC 52644</strain>
    </source>
</reference>
<dbReference type="InterPro" id="IPR025366">
    <property type="entry name" value="DUF4270"/>
</dbReference>
<keyword evidence="2" id="KW-1185">Reference proteome</keyword>
<protein>
    <submittedName>
        <fullName evidence="1">DUF4270 domain-containing protein</fullName>
    </submittedName>
</protein>